<dbReference type="GO" id="GO:0000981">
    <property type="term" value="F:DNA-binding transcription factor activity, RNA polymerase II-specific"/>
    <property type="evidence" value="ECO:0007669"/>
    <property type="project" value="TreeGrafter"/>
</dbReference>
<keyword evidence="4 8" id="KW-0863">Zinc-finger</keyword>
<evidence type="ECO:0000256" key="9">
    <source>
        <dbReference type="SAM" id="MobiDB-lite"/>
    </source>
</evidence>
<keyword evidence="11" id="KW-1185">Reference proteome</keyword>
<feature type="domain" description="C2H2-type" evidence="10">
    <location>
        <begin position="67"/>
        <end position="96"/>
    </location>
</feature>
<feature type="region of interest" description="Disordered" evidence="9">
    <location>
        <begin position="101"/>
        <end position="130"/>
    </location>
</feature>
<dbReference type="GO" id="GO:0045944">
    <property type="term" value="P:positive regulation of transcription by RNA polymerase II"/>
    <property type="evidence" value="ECO:0007669"/>
    <property type="project" value="UniProtKB-ARBA"/>
</dbReference>
<evidence type="ECO:0000256" key="4">
    <source>
        <dbReference type="ARBA" id="ARBA00022771"/>
    </source>
</evidence>
<dbReference type="Proteomes" id="UP000694843">
    <property type="component" value="Unplaced"/>
</dbReference>
<evidence type="ECO:0000256" key="1">
    <source>
        <dbReference type="ARBA" id="ARBA00004123"/>
    </source>
</evidence>
<evidence type="ECO:0000256" key="6">
    <source>
        <dbReference type="ARBA" id="ARBA00023125"/>
    </source>
</evidence>
<dbReference type="GeneID" id="125179609"/>
<keyword evidence="3" id="KW-0677">Repeat</keyword>
<evidence type="ECO:0000256" key="5">
    <source>
        <dbReference type="ARBA" id="ARBA00022833"/>
    </source>
</evidence>
<evidence type="ECO:0000313" key="11">
    <source>
        <dbReference type="Proteomes" id="UP000694843"/>
    </source>
</evidence>
<name>A0A979FYE5_HYAAZ</name>
<dbReference type="PROSITE" id="PS50157">
    <property type="entry name" value="ZINC_FINGER_C2H2_2"/>
    <property type="match status" value="2"/>
</dbReference>
<sequence length="298" mass="32482">MLVPVGDAFIALDASRNTSPSEDKARRGNAKDSVRTPTDWNLPQHISHSTLTHSDPLYSSYSTIKGYVCPHEDCGKHFTRSYDFKRHLMIHTGEKPFACPNFADDPHSKNSTSLSTSPFTSTSTNQDLKDLGKNSRVDVSYTAAVASLSTLIRPGTIFSNVSVTPSHEFKLIHSEASISMNNRSVRTSASSDAIVSSRGLVAATKANKSPRPSSSSSSFAALVASGTMVSSAFATVGESQAYSCNFCPRKFSFMSRLKEHMRTHTGERPFSCPHCSHKAKYRGDLTRHIQFVHGVNTA</sequence>
<evidence type="ECO:0000259" key="10">
    <source>
        <dbReference type="PROSITE" id="PS50157"/>
    </source>
</evidence>
<dbReference type="InterPro" id="IPR050329">
    <property type="entry name" value="GLI_C2H2-zinc-finger"/>
</dbReference>
<dbReference type="PROSITE" id="PS00028">
    <property type="entry name" value="ZINC_FINGER_C2H2_1"/>
    <property type="match status" value="2"/>
</dbReference>
<dbReference type="SMART" id="SM00355">
    <property type="entry name" value="ZnF_C2H2"/>
    <property type="match status" value="3"/>
</dbReference>
<reference evidence="12" key="1">
    <citation type="submission" date="2025-08" db="UniProtKB">
        <authorList>
            <consortium name="RefSeq"/>
        </authorList>
    </citation>
    <scope>IDENTIFICATION</scope>
    <source>
        <tissue evidence="12">Whole organism</tissue>
    </source>
</reference>
<dbReference type="Gene3D" id="3.30.160.60">
    <property type="entry name" value="Classic Zinc Finger"/>
    <property type="match status" value="3"/>
</dbReference>
<dbReference type="GO" id="GO:0000978">
    <property type="term" value="F:RNA polymerase II cis-regulatory region sequence-specific DNA binding"/>
    <property type="evidence" value="ECO:0007669"/>
    <property type="project" value="TreeGrafter"/>
</dbReference>
<keyword evidence="6" id="KW-0238">DNA-binding</keyword>
<protein>
    <submittedName>
        <fullName evidence="12">Zinc finger protein 775-like</fullName>
    </submittedName>
</protein>
<dbReference type="FunFam" id="3.30.160.60:FF:000045">
    <property type="entry name" value="ZFP69 zinc finger protein B"/>
    <property type="match status" value="1"/>
</dbReference>
<dbReference type="OrthoDB" id="10018191at2759"/>
<evidence type="ECO:0000313" key="12">
    <source>
        <dbReference type="RefSeq" id="XP_047741752.1"/>
    </source>
</evidence>
<evidence type="ECO:0000256" key="2">
    <source>
        <dbReference type="ARBA" id="ARBA00022723"/>
    </source>
</evidence>
<dbReference type="Pfam" id="PF00096">
    <property type="entry name" value="zf-C2H2"/>
    <property type="match status" value="2"/>
</dbReference>
<dbReference type="KEGG" id="hazt:125179609"/>
<keyword evidence="2" id="KW-0479">Metal-binding</keyword>
<feature type="domain" description="C2H2-type" evidence="10">
    <location>
        <begin position="242"/>
        <end position="269"/>
    </location>
</feature>
<dbReference type="GO" id="GO:0008270">
    <property type="term" value="F:zinc ion binding"/>
    <property type="evidence" value="ECO:0007669"/>
    <property type="project" value="UniProtKB-KW"/>
</dbReference>
<feature type="compositionally biased region" description="Polar residues" evidence="9">
    <location>
        <begin position="35"/>
        <end position="47"/>
    </location>
</feature>
<evidence type="ECO:0000256" key="7">
    <source>
        <dbReference type="ARBA" id="ARBA00023242"/>
    </source>
</evidence>
<dbReference type="GO" id="GO:0005634">
    <property type="term" value="C:nucleus"/>
    <property type="evidence" value="ECO:0007669"/>
    <property type="project" value="UniProtKB-SubCell"/>
</dbReference>
<comment type="subcellular location">
    <subcellularLocation>
        <location evidence="1">Nucleus</location>
    </subcellularLocation>
</comment>
<dbReference type="FunFam" id="3.30.160.60:FF:000072">
    <property type="entry name" value="zinc finger protein 143 isoform X1"/>
    <property type="match status" value="1"/>
</dbReference>
<dbReference type="PANTHER" id="PTHR19818:SF139">
    <property type="entry name" value="PAIR-RULE PROTEIN ODD-PAIRED"/>
    <property type="match status" value="1"/>
</dbReference>
<keyword evidence="7" id="KW-0539">Nucleus</keyword>
<dbReference type="SUPFAM" id="SSF57667">
    <property type="entry name" value="beta-beta-alpha zinc fingers"/>
    <property type="match status" value="2"/>
</dbReference>
<proteinExistence type="predicted"/>
<evidence type="ECO:0000256" key="3">
    <source>
        <dbReference type="ARBA" id="ARBA00022737"/>
    </source>
</evidence>
<accession>A0A979FYE5</accession>
<feature type="region of interest" description="Disordered" evidence="9">
    <location>
        <begin position="14"/>
        <end position="47"/>
    </location>
</feature>
<organism evidence="11 12">
    <name type="scientific">Hyalella azteca</name>
    <name type="common">Amphipod</name>
    <dbReference type="NCBI Taxonomy" id="294128"/>
    <lineage>
        <taxon>Eukaryota</taxon>
        <taxon>Metazoa</taxon>
        <taxon>Ecdysozoa</taxon>
        <taxon>Arthropoda</taxon>
        <taxon>Crustacea</taxon>
        <taxon>Multicrustacea</taxon>
        <taxon>Malacostraca</taxon>
        <taxon>Eumalacostraca</taxon>
        <taxon>Peracarida</taxon>
        <taxon>Amphipoda</taxon>
        <taxon>Senticaudata</taxon>
        <taxon>Talitrida</taxon>
        <taxon>Talitroidea</taxon>
        <taxon>Hyalellidae</taxon>
        <taxon>Hyalella</taxon>
    </lineage>
</organism>
<dbReference type="AlphaFoldDB" id="A0A979FYE5"/>
<feature type="compositionally biased region" description="Low complexity" evidence="9">
    <location>
        <begin position="111"/>
        <end position="124"/>
    </location>
</feature>
<dbReference type="PANTHER" id="PTHR19818">
    <property type="entry name" value="ZINC FINGER PROTEIN ZIC AND GLI"/>
    <property type="match status" value="1"/>
</dbReference>
<dbReference type="RefSeq" id="XP_047741752.1">
    <property type="nucleotide sequence ID" value="XM_047885796.1"/>
</dbReference>
<dbReference type="InterPro" id="IPR013087">
    <property type="entry name" value="Znf_C2H2_type"/>
</dbReference>
<dbReference type="InterPro" id="IPR036236">
    <property type="entry name" value="Znf_C2H2_sf"/>
</dbReference>
<feature type="compositionally biased region" description="Basic and acidic residues" evidence="9">
    <location>
        <begin position="21"/>
        <end position="34"/>
    </location>
</feature>
<gene>
    <name evidence="12" type="primary">LOC125179609</name>
</gene>
<keyword evidence="5" id="KW-0862">Zinc</keyword>
<evidence type="ECO:0000256" key="8">
    <source>
        <dbReference type="PROSITE-ProRule" id="PRU00042"/>
    </source>
</evidence>